<evidence type="ECO:0000259" key="1">
    <source>
        <dbReference type="Pfam" id="PF05618"/>
    </source>
</evidence>
<dbReference type="EMBL" id="JABFBC010000001">
    <property type="protein sequence ID" value="NNU79032.1"/>
    <property type="molecule type" value="Genomic_DNA"/>
</dbReference>
<organism evidence="2 3">
    <name type="scientific">Halovulum dunhuangense</name>
    <dbReference type="NCBI Taxonomy" id="1505036"/>
    <lineage>
        <taxon>Bacteria</taxon>
        <taxon>Pseudomonadati</taxon>
        <taxon>Pseudomonadota</taxon>
        <taxon>Alphaproteobacteria</taxon>
        <taxon>Rhodobacterales</taxon>
        <taxon>Paracoccaceae</taxon>
        <taxon>Halovulum</taxon>
    </lineage>
</organism>
<dbReference type="AlphaFoldDB" id="A0A849KYX3"/>
<dbReference type="RefSeq" id="WP_171321671.1">
    <property type="nucleotide sequence ID" value="NZ_JABFBC010000001.1"/>
</dbReference>
<accession>A0A849KYX3</accession>
<evidence type="ECO:0000313" key="2">
    <source>
        <dbReference type="EMBL" id="NNU79032.1"/>
    </source>
</evidence>
<gene>
    <name evidence="2" type="ORF">HMH01_01150</name>
</gene>
<reference evidence="2 3" key="1">
    <citation type="submission" date="2020-05" db="EMBL/GenBank/DDBJ databases">
        <title>Gimesia benthica sp. nov., a novel planctomycete isolated from a deep-sea water sample of the Northwest Indian Ocean.</title>
        <authorList>
            <person name="Wang J."/>
            <person name="Ruan C."/>
            <person name="Song L."/>
            <person name="Zhu Y."/>
            <person name="Li A."/>
            <person name="Zheng X."/>
            <person name="Wang L."/>
            <person name="Lu Z."/>
            <person name="Huang Y."/>
            <person name="Du W."/>
            <person name="Zhou Y."/>
            <person name="Huang L."/>
            <person name="Dai X."/>
        </authorList>
    </citation>
    <scope>NUCLEOTIDE SEQUENCE [LARGE SCALE GENOMIC DNA]</scope>
    <source>
        <strain evidence="2 3">YYQ-30</strain>
    </source>
</reference>
<evidence type="ECO:0000313" key="3">
    <source>
        <dbReference type="Proteomes" id="UP000572377"/>
    </source>
</evidence>
<keyword evidence="2" id="KW-0378">Hydrolase</keyword>
<dbReference type="PANTHER" id="PTHR38037:SF2">
    <property type="entry name" value="ATP-DEPENDENT ZINC PROTEASE DOMAIN-CONTAINING PROTEIN-RELATED"/>
    <property type="match status" value="1"/>
</dbReference>
<keyword evidence="2" id="KW-0645">Protease</keyword>
<keyword evidence="3" id="KW-1185">Reference proteome</keyword>
<dbReference type="GO" id="GO:0008233">
    <property type="term" value="F:peptidase activity"/>
    <property type="evidence" value="ECO:0007669"/>
    <property type="project" value="UniProtKB-KW"/>
</dbReference>
<feature type="domain" description="Retropepsin-like aspartic endopeptidase" evidence="1">
    <location>
        <begin position="7"/>
        <end position="130"/>
    </location>
</feature>
<dbReference type="InterPro" id="IPR008503">
    <property type="entry name" value="Asp_endopeptidase"/>
</dbReference>
<dbReference type="InterPro" id="IPR021109">
    <property type="entry name" value="Peptidase_aspartic_dom_sf"/>
</dbReference>
<dbReference type="GO" id="GO:0006508">
    <property type="term" value="P:proteolysis"/>
    <property type="evidence" value="ECO:0007669"/>
    <property type="project" value="UniProtKB-KW"/>
</dbReference>
<name>A0A849KYX3_9RHOB</name>
<dbReference type="Gene3D" id="2.40.70.10">
    <property type="entry name" value="Acid Proteases"/>
    <property type="match status" value="1"/>
</dbReference>
<comment type="caution">
    <text evidence="2">The sequence shown here is derived from an EMBL/GenBank/DDBJ whole genome shotgun (WGS) entry which is preliminary data.</text>
</comment>
<dbReference type="Pfam" id="PF05618">
    <property type="entry name" value="Zn_protease"/>
    <property type="match status" value="1"/>
</dbReference>
<protein>
    <submittedName>
        <fullName evidence="2">ATP-dependent zinc protease</fullName>
    </submittedName>
</protein>
<dbReference type="PANTHER" id="PTHR38037">
    <property type="entry name" value="ZN_PROTEASE DOMAIN-CONTAINING PROTEIN"/>
    <property type="match status" value="1"/>
</dbReference>
<dbReference type="Proteomes" id="UP000572377">
    <property type="component" value="Unassembled WGS sequence"/>
</dbReference>
<sequence length="137" mass="15411">MTERLLIGWRELVRLPALDATFRAKIDTGAQTSALHAHGLRVEDGTAVFRLSDRKDEPEHRFPVLATRTVRSSNGKAEDRPVIRLDLVLGPLGWPAEVTLTDRTRMKYGMLVGRAALSGRVLIDPSRSWMLGRKIKR</sequence>
<dbReference type="SUPFAM" id="SSF50630">
    <property type="entry name" value="Acid proteases"/>
    <property type="match status" value="1"/>
</dbReference>
<proteinExistence type="predicted"/>